<proteinExistence type="predicted"/>
<evidence type="ECO:0000313" key="3">
    <source>
        <dbReference type="Proteomes" id="UP001159363"/>
    </source>
</evidence>
<feature type="signal peptide" evidence="1">
    <location>
        <begin position="1"/>
        <end position="31"/>
    </location>
</feature>
<evidence type="ECO:0000313" key="2">
    <source>
        <dbReference type="EMBL" id="KAJ8883082.1"/>
    </source>
</evidence>
<reference evidence="2 3" key="1">
    <citation type="submission" date="2023-02" db="EMBL/GenBank/DDBJ databases">
        <title>LHISI_Scaffold_Assembly.</title>
        <authorList>
            <person name="Stuart O.P."/>
            <person name="Cleave R."/>
            <person name="Magrath M.J.L."/>
            <person name="Mikheyev A.S."/>
        </authorList>
    </citation>
    <scope>NUCLEOTIDE SEQUENCE [LARGE SCALE GENOMIC DNA]</scope>
    <source>
        <strain evidence="2">Daus_M_001</strain>
        <tissue evidence="2">Leg muscle</tissue>
    </source>
</reference>
<dbReference type="Proteomes" id="UP001159363">
    <property type="component" value="Chromosome 4"/>
</dbReference>
<feature type="chain" id="PRO_5047245485" evidence="1">
    <location>
        <begin position="32"/>
        <end position="92"/>
    </location>
</feature>
<name>A0ABQ9HFH9_9NEOP</name>
<keyword evidence="1" id="KW-0732">Signal</keyword>
<organism evidence="2 3">
    <name type="scientific">Dryococelus australis</name>
    <dbReference type="NCBI Taxonomy" id="614101"/>
    <lineage>
        <taxon>Eukaryota</taxon>
        <taxon>Metazoa</taxon>
        <taxon>Ecdysozoa</taxon>
        <taxon>Arthropoda</taxon>
        <taxon>Hexapoda</taxon>
        <taxon>Insecta</taxon>
        <taxon>Pterygota</taxon>
        <taxon>Neoptera</taxon>
        <taxon>Polyneoptera</taxon>
        <taxon>Phasmatodea</taxon>
        <taxon>Verophasmatodea</taxon>
        <taxon>Anareolatae</taxon>
        <taxon>Phasmatidae</taxon>
        <taxon>Eurycanthinae</taxon>
        <taxon>Dryococelus</taxon>
    </lineage>
</organism>
<evidence type="ECO:0000256" key="1">
    <source>
        <dbReference type="SAM" id="SignalP"/>
    </source>
</evidence>
<dbReference type="EMBL" id="JARBHB010000005">
    <property type="protein sequence ID" value="KAJ8883082.1"/>
    <property type="molecule type" value="Genomic_DNA"/>
</dbReference>
<accession>A0ABQ9HFH9</accession>
<comment type="caution">
    <text evidence="2">The sequence shown here is derived from an EMBL/GenBank/DDBJ whole genome shotgun (WGS) entry which is preliminary data.</text>
</comment>
<gene>
    <name evidence="2" type="ORF">PR048_014921</name>
</gene>
<protein>
    <submittedName>
        <fullName evidence="2">Uncharacterized protein</fullName>
    </submittedName>
</protein>
<sequence>MERHWNAEGREATGDPRIAVALFALVAVSMAAEPEAKENLKGSEAVYVASPYATYAYDTPLAYRGAYHVPAVVPGVYSPAIAPALRTVSYLR</sequence>
<keyword evidence="3" id="KW-1185">Reference proteome</keyword>